<keyword evidence="1 12" id="KW-0240">DNA-directed RNA polymerase</keyword>
<evidence type="ECO:0000259" key="13">
    <source>
        <dbReference type="PROSITE" id="PS50880"/>
    </source>
</evidence>
<dbReference type="InterPro" id="IPR019475">
    <property type="entry name" value="DNA_primase_DnaB-bd"/>
</dbReference>
<evidence type="ECO:0000313" key="15">
    <source>
        <dbReference type="Proteomes" id="UP001359886"/>
    </source>
</evidence>
<comment type="caution">
    <text evidence="14">The sequence shown here is derived from an EMBL/GenBank/DDBJ whole genome shotgun (WGS) entry which is preliminary data.</text>
</comment>
<evidence type="ECO:0000256" key="5">
    <source>
        <dbReference type="ARBA" id="ARBA00022705"/>
    </source>
</evidence>
<dbReference type="FunFam" id="3.40.1360.10:FF:000002">
    <property type="entry name" value="DNA primase"/>
    <property type="match status" value="1"/>
</dbReference>
<dbReference type="GO" id="GO:0008270">
    <property type="term" value="F:zinc ion binding"/>
    <property type="evidence" value="ECO:0007669"/>
    <property type="project" value="UniProtKB-UniRule"/>
</dbReference>
<evidence type="ECO:0000256" key="10">
    <source>
        <dbReference type="ARBA" id="ARBA00023125"/>
    </source>
</evidence>
<comment type="domain">
    <text evidence="12">Contains an N-terminal zinc-binding domain, a central core domain that contains the primase activity, and a C-terminal DnaB-binding domain.</text>
</comment>
<dbReference type="Gene3D" id="3.90.980.10">
    <property type="entry name" value="DNA primase, catalytic core, N-terminal domain"/>
    <property type="match status" value="1"/>
</dbReference>
<comment type="catalytic activity">
    <reaction evidence="12">
        <text>ssDNA + n NTP = ssDNA/pppN(pN)n-1 hybrid + (n-1) diphosphate.</text>
        <dbReference type="EC" id="2.7.7.101"/>
    </reaction>
</comment>
<dbReference type="HAMAP" id="MF_00974">
    <property type="entry name" value="DNA_primase_DnaG"/>
    <property type="match status" value="1"/>
</dbReference>
<dbReference type="GO" id="GO:1990077">
    <property type="term" value="C:primosome complex"/>
    <property type="evidence" value="ECO:0007669"/>
    <property type="project" value="UniProtKB-KW"/>
</dbReference>
<name>A0AAW9RH53_9GAMM</name>
<dbReference type="Pfam" id="PF08275">
    <property type="entry name" value="DNAG_N"/>
    <property type="match status" value="1"/>
</dbReference>
<dbReference type="SMART" id="SM00493">
    <property type="entry name" value="TOPRIM"/>
    <property type="match status" value="1"/>
</dbReference>
<accession>A0AAW9RH53</accession>
<dbReference type="InterPro" id="IPR016136">
    <property type="entry name" value="DNA_helicase_N/primase_C"/>
</dbReference>
<feature type="zinc finger region" description="CHC2-type" evidence="12">
    <location>
        <begin position="40"/>
        <end position="64"/>
    </location>
</feature>
<dbReference type="GO" id="GO:0003677">
    <property type="term" value="F:DNA binding"/>
    <property type="evidence" value="ECO:0007669"/>
    <property type="project" value="UniProtKB-KW"/>
</dbReference>
<dbReference type="InterPro" id="IPR006295">
    <property type="entry name" value="DNA_primase_DnaG"/>
</dbReference>
<dbReference type="InterPro" id="IPR034151">
    <property type="entry name" value="TOPRIM_DnaG_bac"/>
</dbReference>
<dbReference type="PROSITE" id="PS50880">
    <property type="entry name" value="TOPRIM"/>
    <property type="match status" value="1"/>
</dbReference>
<dbReference type="PANTHER" id="PTHR30313:SF2">
    <property type="entry name" value="DNA PRIMASE"/>
    <property type="match status" value="1"/>
</dbReference>
<dbReference type="InterPro" id="IPR036977">
    <property type="entry name" value="DNA_primase_Znf_CHC2"/>
</dbReference>
<dbReference type="GO" id="GO:0006269">
    <property type="term" value="P:DNA replication, synthesis of primer"/>
    <property type="evidence" value="ECO:0007669"/>
    <property type="project" value="UniProtKB-UniRule"/>
</dbReference>
<dbReference type="PANTHER" id="PTHR30313">
    <property type="entry name" value="DNA PRIMASE"/>
    <property type="match status" value="1"/>
</dbReference>
<evidence type="ECO:0000256" key="1">
    <source>
        <dbReference type="ARBA" id="ARBA00022478"/>
    </source>
</evidence>
<dbReference type="InterPro" id="IPR050219">
    <property type="entry name" value="DnaG_primase"/>
</dbReference>
<evidence type="ECO:0000256" key="4">
    <source>
        <dbReference type="ARBA" id="ARBA00022695"/>
    </source>
</evidence>
<dbReference type="InterPro" id="IPR002694">
    <property type="entry name" value="Znf_CHC2"/>
</dbReference>
<keyword evidence="6 12" id="KW-0479">Metal-binding</keyword>
<dbReference type="CDD" id="cd03364">
    <property type="entry name" value="TOPRIM_DnaG_primases"/>
    <property type="match status" value="1"/>
</dbReference>
<sequence length="584" mass="66040">MGGLIPESFIEELLGRLDIVEIIERHVPLKRAGKEYQACCPFHDEKTPSFTVSPQKQFYHCFGCGAHGSAIGFLMNYEGLEFPDAVEELARHAGLTVPREGGGSSRPRVADAMYEILDTACGFYQEQLREHEVARDYLKSRGLSGEIACDYGIGFAPPGWDNLVGRIGTDAARQALLDRAGMLSKGKKGWYDKFRERIMFPIHDRRGRVIAFGGRAISDNGPKYLNSPETPLFHKGRELYGLHQARKSAPKLDRIIVVEGYMDVVALAQFGFSSSVATLGTAVTGDQVELMFRAADEVVFCFDGDRAGRKAAWRAVESTLPRLREGRQARFLFLPEGEDPDSMVRNEGEDRFAQRLETAQPLSEFFFRHFTTGVDMDSLDGRARLVELARPELQKLPEGVYRDMMMERLEKLAQHRFETPAPRQPELRQTRQAGRASGQMQRTPLRLALAHLVQNPGLTSRLPVRPVLPECDVQGMDIFREVVDFCDKHPNMTTAQLLELWRDHPAQPHLRTLATWPLEGEAGHQVQEFRDALTSLELQWTEARIEKMPRRLADLGPEDKRMLLDLQQRRQALRRTLAGDSDSE</sequence>
<comment type="subunit">
    <text evidence="12">Monomer. Interacts with DnaB.</text>
</comment>
<gene>
    <name evidence="12 14" type="primary">dnaG</name>
    <name evidence="14" type="ORF">V3330_17930</name>
</gene>
<dbReference type="InterPro" id="IPR013264">
    <property type="entry name" value="DNAG_N"/>
</dbReference>
<evidence type="ECO:0000256" key="3">
    <source>
        <dbReference type="ARBA" id="ARBA00022679"/>
    </source>
</evidence>
<dbReference type="FunFam" id="3.90.580.10:FF:000001">
    <property type="entry name" value="DNA primase"/>
    <property type="match status" value="1"/>
</dbReference>
<keyword evidence="11 12" id="KW-0804">Transcription</keyword>
<dbReference type="SMART" id="SM00766">
    <property type="entry name" value="DnaG_DnaB_bind"/>
    <property type="match status" value="1"/>
</dbReference>
<keyword evidence="5 12" id="KW-0235">DNA replication</keyword>
<dbReference type="Pfam" id="PF01807">
    <property type="entry name" value="Zn_ribbon_DnaG"/>
    <property type="match status" value="1"/>
</dbReference>
<dbReference type="EMBL" id="JAZHOG010000015">
    <property type="protein sequence ID" value="MEJ8569512.1"/>
    <property type="molecule type" value="Genomic_DNA"/>
</dbReference>
<keyword evidence="10 12" id="KW-0238">DNA-binding</keyword>
<keyword evidence="8 12" id="KW-0862">Zinc</keyword>
<dbReference type="GO" id="GO:0003899">
    <property type="term" value="F:DNA-directed RNA polymerase activity"/>
    <property type="evidence" value="ECO:0007669"/>
    <property type="project" value="UniProtKB-UniRule"/>
</dbReference>
<dbReference type="Gene3D" id="3.90.580.10">
    <property type="entry name" value="Zinc finger, CHC2-type domain"/>
    <property type="match status" value="1"/>
</dbReference>
<dbReference type="GO" id="GO:0000428">
    <property type="term" value="C:DNA-directed RNA polymerase complex"/>
    <property type="evidence" value="ECO:0007669"/>
    <property type="project" value="UniProtKB-KW"/>
</dbReference>
<organism evidence="14 15">
    <name type="scientific">Elongatibacter sediminis</name>
    <dbReference type="NCBI Taxonomy" id="3119006"/>
    <lineage>
        <taxon>Bacteria</taxon>
        <taxon>Pseudomonadati</taxon>
        <taxon>Pseudomonadota</taxon>
        <taxon>Gammaproteobacteria</taxon>
        <taxon>Chromatiales</taxon>
        <taxon>Wenzhouxiangellaceae</taxon>
        <taxon>Elongatibacter</taxon>
    </lineage>
</organism>
<evidence type="ECO:0000256" key="9">
    <source>
        <dbReference type="ARBA" id="ARBA00022842"/>
    </source>
</evidence>
<reference evidence="14 15" key="1">
    <citation type="submission" date="2024-02" db="EMBL/GenBank/DDBJ databases">
        <title>A novel Wenzhouxiangellaceae bacterium, isolated from coastal sediments.</title>
        <authorList>
            <person name="Du Z.-J."/>
            <person name="Ye Y.-Q."/>
            <person name="Zhang X.-Y."/>
        </authorList>
    </citation>
    <scope>NUCLEOTIDE SEQUENCE [LARGE SCALE GENOMIC DNA]</scope>
    <source>
        <strain evidence="14 15">CH-27</strain>
    </source>
</reference>
<evidence type="ECO:0000256" key="11">
    <source>
        <dbReference type="ARBA" id="ARBA00023163"/>
    </source>
</evidence>
<dbReference type="Pfam" id="PF10410">
    <property type="entry name" value="DnaB_bind"/>
    <property type="match status" value="1"/>
</dbReference>
<dbReference type="Pfam" id="PF13662">
    <property type="entry name" value="Toprim_4"/>
    <property type="match status" value="1"/>
</dbReference>
<dbReference type="SUPFAM" id="SSF57783">
    <property type="entry name" value="Zinc beta-ribbon"/>
    <property type="match status" value="1"/>
</dbReference>
<keyword evidence="2 12" id="KW-0639">Primosome</keyword>
<protein>
    <recommendedName>
        <fullName evidence="12">DNA primase</fullName>
        <ecNumber evidence="12">2.7.7.101</ecNumber>
    </recommendedName>
</protein>
<dbReference type="InterPro" id="IPR030846">
    <property type="entry name" value="DnaG_bac"/>
</dbReference>
<evidence type="ECO:0000256" key="2">
    <source>
        <dbReference type="ARBA" id="ARBA00022515"/>
    </source>
</evidence>
<dbReference type="RefSeq" id="WP_354696839.1">
    <property type="nucleotide sequence ID" value="NZ_JAZHOG010000015.1"/>
</dbReference>
<keyword evidence="9" id="KW-0460">Magnesium</keyword>
<dbReference type="Pfam" id="PF08278">
    <property type="entry name" value="DnaG_DnaB_bind"/>
    <property type="match status" value="1"/>
</dbReference>
<dbReference type="FunFam" id="3.90.980.10:FF:000001">
    <property type="entry name" value="DNA primase"/>
    <property type="match status" value="1"/>
</dbReference>
<comment type="similarity">
    <text evidence="12">Belongs to the DnaG primase family.</text>
</comment>
<dbReference type="Proteomes" id="UP001359886">
    <property type="component" value="Unassembled WGS sequence"/>
</dbReference>
<dbReference type="SUPFAM" id="SSF56731">
    <property type="entry name" value="DNA primase core"/>
    <property type="match status" value="1"/>
</dbReference>
<keyword evidence="3 12" id="KW-0808">Transferase</keyword>
<dbReference type="SMART" id="SM00400">
    <property type="entry name" value="ZnF_CHCC"/>
    <property type="match status" value="1"/>
</dbReference>
<dbReference type="NCBIfam" id="TIGR01391">
    <property type="entry name" value="dnaG"/>
    <property type="match status" value="1"/>
</dbReference>
<comment type="function">
    <text evidence="12">RNA polymerase that catalyzes the synthesis of short RNA molecules used as primers for DNA polymerase during DNA replication.</text>
</comment>
<dbReference type="Gene3D" id="3.40.1360.10">
    <property type="match status" value="1"/>
</dbReference>
<dbReference type="GO" id="GO:0005737">
    <property type="term" value="C:cytoplasm"/>
    <property type="evidence" value="ECO:0007669"/>
    <property type="project" value="TreeGrafter"/>
</dbReference>
<dbReference type="Gene3D" id="1.10.860.10">
    <property type="entry name" value="DNAb Helicase, Chain A"/>
    <property type="match status" value="1"/>
</dbReference>
<keyword evidence="4 12" id="KW-0548">Nucleotidyltransferase</keyword>
<dbReference type="InterPro" id="IPR013173">
    <property type="entry name" value="DNA_primase_DnaG_DnaB-bd_dom"/>
</dbReference>
<evidence type="ECO:0000256" key="7">
    <source>
        <dbReference type="ARBA" id="ARBA00022771"/>
    </source>
</evidence>
<evidence type="ECO:0000313" key="14">
    <source>
        <dbReference type="EMBL" id="MEJ8569512.1"/>
    </source>
</evidence>
<evidence type="ECO:0000256" key="12">
    <source>
        <dbReference type="HAMAP-Rule" id="MF_00974"/>
    </source>
</evidence>
<dbReference type="InterPro" id="IPR006171">
    <property type="entry name" value="TOPRIM_dom"/>
</dbReference>
<evidence type="ECO:0000256" key="6">
    <source>
        <dbReference type="ARBA" id="ARBA00022723"/>
    </source>
</evidence>
<keyword evidence="15" id="KW-1185">Reference proteome</keyword>
<evidence type="ECO:0000256" key="8">
    <source>
        <dbReference type="ARBA" id="ARBA00022833"/>
    </source>
</evidence>
<keyword evidence="7 12" id="KW-0863">Zinc-finger</keyword>
<comment type="cofactor">
    <cofactor evidence="12">
        <name>Zn(2+)</name>
        <dbReference type="ChEBI" id="CHEBI:29105"/>
    </cofactor>
    <text evidence="12">Binds 1 zinc ion per monomer.</text>
</comment>
<dbReference type="Gene3D" id="1.20.50.20">
    <property type="entry name" value="DnaG, RNA polymerase domain, helical bundle"/>
    <property type="match status" value="1"/>
</dbReference>
<dbReference type="InterPro" id="IPR037068">
    <property type="entry name" value="DNA_primase_core_N_sf"/>
</dbReference>
<proteinExistence type="inferred from homology"/>
<feature type="domain" description="Toprim" evidence="13">
    <location>
        <begin position="253"/>
        <end position="335"/>
    </location>
</feature>
<dbReference type="SUPFAM" id="SSF117023">
    <property type="entry name" value="DNA primase DnaG, C-terminal domain"/>
    <property type="match status" value="1"/>
</dbReference>
<dbReference type="EC" id="2.7.7.101" evidence="12"/>
<dbReference type="AlphaFoldDB" id="A0AAW9RH53"/>